<reference evidence="9" key="1">
    <citation type="submission" date="2011-07" db="EMBL/GenBank/DDBJ databases">
        <title>Complete genome sequence of Acetobacterium woodii.</title>
        <authorList>
            <person name="Poehlein A."/>
            <person name="Schmidt S."/>
            <person name="Kaster A.-K."/>
            <person name="Goenrich M."/>
            <person name="Vollmers J."/>
            <person name="Thuermer A."/>
            <person name="Gottschalk G."/>
            <person name="Thauer R.K."/>
            <person name="Daniel R."/>
            <person name="Mueller V."/>
        </authorList>
    </citation>
    <scope>NUCLEOTIDE SEQUENCE [LARGE SCALE GENOMIC DNA]</scope>
    <source>
        <strain evidence="9">ATCC 29683 / DSM 1030 / JCM 2381 / KCTC 1655 / WB1</strain>
    </source>
</reference>
<dbReference type="InterPro" id="IPR006638">
    <property type="entry name" value="Elp3/MiaA/NifB-like_rSAM"/>
</dbReference>
<comment type="cofactor">
    <cofactor evidence="1">
        <name>[4Fe-4S] cluster</name>
        <dbReference type="ChEBI" id="CHEBI:49883"/>
    </cofactor>
</comment>
<dbReference type="SMART" id="SM00729">
    <property type="entry name" value="Elp3"/>
    <property type="match status" value="1"/>
</dbReference>
<keyword evidence="9" id="KW-1185">Reference proteome</keyword>
<dbReference type="Proteomes" id="UP000007177">
    <property type="component" value="Chromosome"/>
</dbReference>
<feature type="domain" description="Radical SAM core" evidence="7">
    <location>
        <begin position="19"/>
        <end position="221"/>
    </location>
</feature>
<dbReference type="AlphaFoldDB" id="H6LDS4"/>
<evidence type="ECO:0000256" key="4">
    <source>
        <dbReference type="ARBA" id="ARBA00022723"/>
    </source>
</evidence>
<keyword evidence="6" id="KW-0411">Iron-sulfur</keyword>
<keyword evidence="4" id="KW-0479">Metal-binding</keyword>
<name>H6LDS4_ACEWD</name>
<evidence type="ECO:0000259" key="7">
    <source>
        <dbReference type="PROSITE" id="PS51918"/>
    </source>
</evidence>
<sequence length="339" mass="39458">MLKKRINEKLNPNFDIEPEFPKKNMLIEVTNRCNHQCAFCANSKMTREKGSIDESFLRRILEEAHHEGVEEVGYYTTGEPFMAKNLDQYVRWAKEIGYKYVYVTTNGALANPERVKPVLDAGLDSIKFSINAGSRETYKMIHGRDDFEQVINNLRYISEYRVKNDLNFKIFASFIVTRFTEKEKRRLKLLISNLVDEIIYLNVTNQGGMMYEINETLSLGDGSSSIKNLPCSLLFNSINITYEGYLTACCVDFQNYLVVADLNKVSLKKAWYCDLFKQLRVMHLTSSVEKTLCYNCIYNKNESVEALNKNYSKKLSSDKFNKNDEIRQRVETYFSELKE</sequence>
<dbReference type="PANTHER" id="PTHR11228:SF34">
    <property type="entry name" value="TUNGSTEN-CONTAINING ALDEHYDE FERREDOXIN OXIDOREDUCTASE COFACTOR MODIFYING PROTEIN"/>
    <property type="match status" value="1"/>
</dbReference>
<dbReference type="PROSITE" id="PS51918">
    <property type="entry name" value="RADICAL_SAM"/>
    <property type="match status" value="1"/>
</dbReference>
<dbReference type="STRING" id="931626.Awo_c24810"/>
<protein>
    <recommendedName>
        <fullName evidence="7">Radical SAM core domain-containing protein</fullName>
    </recommendedName>
</protein>
<accession>H6LDS4</accession>
<dbReference type="InterPro" id="IPR034391">
    <property type="entry name" value="AdoMet-like_SPASM_containing"/>
</dbReference>
<dbReference type="EMBL" id="CP002987">
    <property type="protein sequence ID" value="AFA49238.1"/>
    <property type="molecule type" value="Genomic_DNA"/>
</dbReference>
<dbReference type="OrthoDB" id="9782387at2"/>
<evidence type="ECO:0000256" key="5">
    <source>
        <dbReference type="ARBA" id="ARBA00023004"/>
    </source>
</evidence>
<dbReference type="RefSeq" id="WP_014356838.1">
    <property type="nucleotide sequence ID" value="NC_016894.1"/>
</dbReference>
<evidence type="ECO:0000256" key="3">
    <source>
        <dbReference type="ARBA" id="ARBA00022691"/>
    </source>
</evidence>
<dbReference type="InterPro" id="IPR058240">
    <property type="entry name" value="rSAM_sf"/>
</dbReference>
<dbReference type="SFLD" id="SFLDG01387">
    <property type="entry name" value="BtrN-like_SPASM_domain_contain"/>
    <property type="match status" value="1"/>
</dbReference>
<dbReference type="InterPro" id="IPR023885">
    <property type="entry name" value="4Fe4S-binding_SPASM_dom"/>
</dbReference>
<gene>
    <name evidence="8" type="ordered locus">Awo_c24810</name>
</gene>
<evidence type="ECO:0000256" key="1">
    <source>
        <dbReference type="ARBA" id="ARBA00001966"/>
    </source>
</evidence>
<dbReference type="InterPro" id="IPR013785">
    <property type="entry name" value="Aldolase_TIM"/>
</dbReference>
<dbReference type="Gene3D" id="3.20.20.70">
    <property type="entry name" value="Aldolase class I"/>
    <property type="match status" value="1"/>
</dbReference>
<dbReference type="PANTHER" id="PTHR11228">
    <property type="entry name" value="RADICAL SAM DOMAIN PROTEIN"/>
    <property type="match status" value="1"/>
</dbReference>
<dbReference type="eggNOG" id="COG0535">
    <property type="taxonomic scope" value="Bacteria"/>
</dbReference>
<dbReference type="GO" id="GO:0003824">
    <property type="term" value="F:catalytic activity"/>
    <property type="evidence" value="ECO:0007669"/>
    <property type="project" value="InterPro"/>
</dbReference>
<dbReference type="GO" id="GO:0051536">
    <property type="term" value="F:iron-sulfur cluster binding"/>
    <property type="evidence" value="ECO:0007669"/>
    <property type="project" value="UniProtKB-KW"/>
</dbReference>
<keyword evidence="5" id="KW-0408">Iron</keyword>
<keyword evidence="2" id="KW-0004">4Fe-4S</keyword>
<dbReference type="KEGG" id="awo:Awo_c24810"/>
<dbReference type="Pfam" id="PF04055">
    <property type="entry name" value="Radical_SAM"/>
    <property type="match status" value="1"/>
</dbReference>
<dbReference type="HOGENOM" id="CLU_009273_1_2_9"/>
<dbReference type="Pfam" id="PF13186">
    <property type="entry name" value="SPASM"/>
    <property type="match status" value="1"/>
</dbReference>
<dbReference type="SUPFAM" id="SSF102114">
    <property type="entry name" value="Radical SAM enzymes"/>
    <property type="match status" value="1"/>
</dbReference>
<evidence type="ECO:0000256" key="2">
    <source>
        <dbReference type="ARBA" id="ARBA00022485"/>
    </source>
</evidence>
<evidence type="ECO:0000313" key="8">
    <source>
        <dbReference type="EMBL" id="AFA49238.1"/>
    </source>
</evidence>
<dbReference type="CDD" id="cd01335">
    <property type="entry name" value="Radical_SAM"/>
    <property type="match status" value="1"/>
</dbReference>
<evidence type="ECO:0000313" key="9">
    <source>
        <dbReference type="Proteomes" id="UP000007177"/>
    </source>
</evidence>
<organism evidence="8 9">
    <name type="scientific">Acetobacterium woodii (strain ATCC 29683 / DSM 1030 / JCM 2381 / KCTC 1655 / WB1)</name>
    <dbReference type="NCBI Taxonomy" id="931626"/>
    <lineage>
        <taxon>Bacteria</taxon>
        <taxon>Bacillati</taxon>
        <taxon>Bacillota</taxon>
        <taxon>Clostridia</taxon>
        <taxon>Eubacteriales</taxon>
        <taxon>Eubacteriaceae</taxon>
        <taxon>Acetobacterium</taxon>
    </lineage>
</organism>
<dbReference type="SFLD" id="SFLDS00029">
    <property type="entry name" value="Radical_SAM"/>
    <property type="match status" value="1"/>
</dbReference>
<proteinExistence type="predicted"/>
<reference evidence="8 9" key="2">
    <citation type="journal article" date="2012" name="PLoS ONE">
        <title>An ancient pathway combining carbon dioxide fixation with the generation and utilization of a sodium ion gradient for ATP synthesis.</title>
        <authorList>
            <person name="Poehlein A."/>
            <person name="Schmidt S."/>
            <person name="Kaster A.K."/>
            <person name="Goenrich M."/>
            <person name="Vollmers J."/>
            <person name="Thurmer A."/>
            <person name="Bertsch J."/>
            <person name="Schuchmann K."/>
            <person name="Voigt B."/>
            <person name="Hecker M."/>
            <person name="Daniel R."/>
            <person name="Thauer R.K."/>
            <person name="Gottschalk G."/>
            <person name="Muller V."/>
        </authorList>
    </citation>
    <scope>NUCLEOTIDE SEQUENCE [LARGE SCALE GENOMIC DNA]</scope>
    <source>
        <strain evidence="9">ATCC 29683 / DSM 1030 / JCM 2381 / KCTC 1655 / WB1</strain>
    </source>
</reference>
<dbReference type="InterPro" id="IPR007197">
    <property type="entry name" value="rSAM"/>
</dbReference>
<dbReference type="GO" id="GO:0046872">
    <property type="term" value="F:metal ion binding"/>
    <property type="evidence" value="ECO:0007669"/>
    <property type="project" value="UniProtKB-KW"/>
</dbReference>
<dbReference type="InterPro" id="IPR050377">
    <property type="entry name" value="Radical_SAM_PqqE_MftC-like"/>
</dbReference>
<evidence type="ECO:0000256" key="6">
    <source>
        <dbReference type="ARBA" id="ARBA00023014"/>
    </source>
</evidence>
<keyword evidence="3" id="KW-0949">S-adenosyl-L-methionine</keyword>
<dbReference type="SFLD" id="SFLDG01067">
    <property type="entry name" value="SPASM/twitch_domain_containing"/>
    <property type="match status" value="1"/>
</dbReference>